<sequence>MTWADFAQDQKTLYAVVRAFEIIGDASTRFFVSGTFQRPTAVEPPLPACESPVRRSGKRFLL</sequence>
<dbReference type="Proteomes" id="UP000069205">
    <property type="component" value="Chromosome"/>
</dbReference>
<gene>
    <name evidence="1" type="ORF">NITMOv2_1964</name>
</gene>
<reference evidence="1 2" key="1">
    <citation type="journal article" date="2015" name="Proc. Natl. Acad. Sci. U.S.A.">
        <title>Expanded metabolic versatility of ubiquitous nitrite-oxidizing bacteria from the genus Nitrospira.</title>
        <authorList>
            <person name="Koch H."/>
            <person name="Lucker S."/>
            <person name="Albertsen M."/>
            <person name="Kitzinger K."/>
            <person name="Herbold C."/>
            <person name="Spieck E."/>
            <person name="Nielsen P.H."/>
            <person name="Wagner M."/>
            <person name="Daims H."/>
        </authorList>
    </citation>
    <scope>NUCLEOTIDE SEQUENCE [LARGE SCALE GENOMIC DNA]</scope>
    <source>
        <strain evidence="1 2">NSP M-1</strain>
    </source>
</reference>
<accession>A0A0K2GBP0</accession>
<name>A0A0K2GBP0_NITMO</name>
<organism evidence="1 2">
    <name type="scientific">Nitrospira moscoviensis</name>
    <dbReference type="NCBI Taxonomy" id="42253"/>
    <lineage>
        <taxon>Bacteria</taxon>
        <taxon>Pseudomonadati</taxon>
        <taxon>Nitrospirota</taxon>
        <taxon>Nitrospiria</taxon>
        <taxon>Nitrospirales</taxon>
        <taxon>Nitrospiraceae</taxon>
        <taxon>Nitrospira</taxon>
    </lineage>
</organism>
<evidence type="ECO:0000313" key="1">
    <source>
        <dbReference type="EMBL" id="ALA58381.1"/>
    </source>
</evidence>
<protein>
    <submittedName>
        <fullName evidence="1">Uncharacterized protein</fullName>
    </submittedName>
</protein>
<dbReference type="PATRIC" id="fig|42253.5.peg.1934"/>
<keyword evidence="2" id="KW-1185">Reference proteome</keyword>
<dbReference type="EMBL" id="CP011801">
    <property type="protein sequence ID" value="ALA58381.1"/>
    <property type="molecule type" value="Genomic_DNA"/>
</dbReference>
<dbReference type="KEGG" id="nmv:NITMOv2_1964"/>
<dbReference type="STRING" id="42253.NITMOv2_1964"/>
<dbReference type="AlphaFoldDB" id="A0A0K2GBP0"/>
<evidence type="ECO:0000313" key="2">
    <source>
        <dbReference type="Proteomes" id="UP000069205"/>
    </source>
</evidence>
<proteinExistence type="predicted"/>